<evidence type="ECO:0000313" key="2">
    <source>
        <dbReference type="Proteomes" id="UP000325141"/>
    </source>
</evidence>
<protein>
    <submittedName>
        <fullName evidence="1">Uncharacterized protein</fullName>
    </submittedName>
</protein>
<dbReference type="Proteomes" id="UP000325141">
    <property type="component" value="Unassembled WGS sequence"/>
</dbReference>
<gene>
    <name evidence="1" type="ORF">F0460_13165</name>
</gene>
<keyword evidence="2" id="KW-1185">Reference proteome</keyword>
<dbReference type="EMBL" id="VWSG01000011">
    <property type="protein sequence ID" value="KAA5532789.1"/>
    <property type="molecule type" value="Genomic_DNA"/>
</dbReference>
<comment type="caution">
    <text evidence="1">The sequence shown here is derived from an EMBL/GenBank/DDBJ whole genome shotgun (WGS) entry which is preliminary data.</text>
</comment>
<sequence>MNNQNKAEQIEAVCSAVLDQEKANPKHAEIVINRKEVLVKIKKKVLGRVVETNGTFNFQYLIS</sequence>
<dbReference type="AlphaFoldDB" id="A0A5M6CI71"/>
<organism evidence="1 2">
    <name type="scientific">Paenimyroides baculatum</name>
    <dbReference type="NCBI Taxonomy" id="2608000"/>
    <lineage>
        <taxon>Bacteria</taxon>
        <taxon>Pseudomonadati</taxon>
        <taxon>Bacteroidota</taxon>
        <taxon>Flavobacteriia</taxon>
        <taxon>Flavobacteriales</taxon>
        <taxon>Flavobacteriaceae</taxon>
        <taxon>Paenimyroides</taxon>
    </lineage>
</organism>
<proteinExistence type="predicted"/>
<dbReference type="RefSeq" id="WP_150013994.1">
    <property type="nucleotide sequence ID" value="NZ_VWSG01000011.1"/>
</dbReference>
<reference evidence="1 2" key="1">
    <citation type="submission" date="2019-09" db="EMBL/GenBank/DDBJ databases">
        <title>Genome sequence and assembly of Flavobacterium sp.</title>
        <authorList>
            <person name="Chhetri G."/>
        </authorList>
    </citation>
    <scope>NUCLEOTIDE SEQUENCE [LARGE SCALE GENOMIC DNA]</scope>
    <source>
        <strain evidence="1 2">SNL9</strain>
    </source>
</reference>
<accession>A0A5M6CI71</accession>
<evidence type="ECO:0000313" key="1">
    <source>
        <dbReference type="EMBL" id="KAA5532789.1"/>
    </source>
</evidence>
<name>A0A5M6CI71_9FLAO</name>